<sequence length="168" mass="19138">MWTRTTTNVIVFFDLADEKIGEMKVPNCVVFRDDMDLTVAVFDGLLSLVASRRPYHSEVSYSIWQMKEYSDAKSWIKLFNIEPSGYYVYDFVGFKKNGEVFFDVDGELTYYSRNKNGSCRILGTEILGCPEEFSLDSYVESLVLLNVASWISSTENPPADNEANRGSN</sequence>
<dbReference type="AlphaFoldDB" id="A0AAV1QWV8"/>
<organism evidence="1 2">
    <name type="scientific">Dovyalis caffra</name>
    <dbReference type="NCBI Taxonomy" id="77055"/>
    <lineage>
        <taxon>Eukaryota</taxon>
        <taxon>Viridiplantae</taxon>
        <taxon>Streptophyta</taxon>
        <taxon>Embryophyta</taxon>
        <taxon>Tracheophyta</taxon>
        <taxon>Spermatophyta</taxon>
        <taxon>Magnoliopsida</taxon>
        <taxon>eudicotyledons</taxon>
        <taxon>Gunneridae</taxon>
        <taxon>Pentapetalae</taxon>
        <taxon>rosids</taxon>
        <taxon>fabids</taxon>
        <taxon>Malpighiales</taxon>
        <taxon>Salicaceae</taxon>
        <taxon>Flacourtieae</taxon>
        <taxon>Dovyalis</taxon>
    </lineage>
</organism>
<protein>
    <recommendedName>
        <fullName evidence="3">F-box protein</fullName>
    </recommendedName>
</protein>
<reference evidence="1 2" key="1">
    <citation type="submission" date="2024-01" db="EMBL/GenBank/DDBJ databases">
        <authorList>
            <person name="Waweru B."/>
        </authorList>
    </citation>
    <scope>NUCLEOTIDE SEQUENCE [LARGE SCALE GENOMIC DNA]</scope>
</reference>
<name>A0AAV1QWV8_9ROSI</name>
<evidence type="ECO:0000313" key="2">
    <source>
        <dbReference type="Proteomes" id="UP001314170"/>
    </source>
</evidence>
<evidence type="ECO:0008006" key="3">
    <source>
        <dbReference type="Google" id="ProtNLM"/>
    </source>
</evidence>
<gene>
    <name evidence="1" type="ORF">DCAF_LOCUS2796</name>
</gene>
<accession>A0AAV1QWV8</accession>
<comment type="caution">
    <text evidence="1">The sequence shown here is derived from an EMBL/GenBank/DDBJ whole genome shotgun (WGS) entry which is preliminary data.</text>
</comment>
<dbReference type="EMBL" id="CAWUPB010000850">
    <property type="protein sequence ID" value="CAK7325124.1"/>
    <property type="molecule type" value="Genomic_DNA"/>
</dbReference>
<dbReference type="Proteomes" id="UP001314170">
    <property type="component" value="Unassembled WGS sequence"/>
</dbReference>
<keyword evidence="2" id="KW-1185">Reference proteome</keyword>
<proteinExistence type="predicted"/>
<evidence type="ECO:0000313" key="1">
    <source>
        <dbReference type="EMBL" id="CAK7325124.1"/>
    </source>
</evidence>